<dbReference type="CDD" id="cd14845">
    <property type="entry name" value="L-Ala-D-Glu_peptidase_like"/>
    <property type="match status" value="1"/>
</dbReference>
<dbReference type="InterPro" id="IPR009045">
    <property type="entry name" value="Zn_M74/Hedgehog-like"/>
</dbReference>
<dbReference type="GO" id="GO:0004180">
    <property type="term" value="F:carboxypeptidase activity"/>
    <property type="evidence" value="ECO:0007669"/>
    <property type="project" value="UniProtKB-KW"/>
</dbReference>
<dbReference type="Proteomes" id="UP000198836">
    <property type="component" value="Unassembled WGS sequence"/>
</dbReference>
<evidence type="ECO:0000313" key="2">
    <source>
        <dbReference type="EMBL" id="SFA47662.1"/>
    </source>
</evidence>
<feature type="domain" description="Peptidase M15C" evidence="1">
    <location>
        <begin position="168"/>
        <end position="226"/>
    </location>
</feature>
<dbReference type="AlphaFoldDB" id="A0A1I0T7C6"/>
<evidence type="ECO:0000313" key="3">
    <source>
        <dbReference type="Proteomes" id="UP000198836"/>
    </source>
</evidence>
<reference evidence="3" key="1">
    <citation type="submission" date="2016-10" db="EMBL/GenBank/DDBJ databases">
        <authorList>
            <person name="Varghese N."/>
            <person name="Submissions S."/>
        </authorList>
    </citation>
    <scope>NUCLEOTIDE SEQUENCE [LARGE SCALE GENOMIC DNA]</scope>
    <source>
        <strain evidence="3">DSM 18130</strain>
    </source>
</reference>
<dbReference type="EMBL" id="FOJM01000006">
    <property type="protein sequence ID" value="SFA47662.1"/>
    <property type="molecule type" value="Genomic_DNA"/>
</dbReference>
<protein>
    <submittedName>
        <fullName evidence="2">D-alanyl-D-alanine carboxypeptidase</fullName>
    </submittedName>
</protein>
<accession>A0A1I0T7C6</accession>
<proteinExistence type="predicted"/>
<keyword evidence="2" id="KW-0121">Carboxypeptidase</keyword>
<gene>
    <name evidence="2" type="ORF">SAMN04488511_106281</name>
</gene>
<organism evidence="2 3">
    <name type="scientific">Pedobacter suwonensis</name>
    <dbReference type="NCBI Taxonomy" id="332999"/>
    <lineage>
        <taxon>Bacteria</taxon>
        <taxon>Pseudomonadati</taxon>
        <taxon>Bacteroidota</taxon>
        <taxon>Sphingobacteriia</taxon>
        <taxon>Sphingobacteriales</taxon>
        <taxon>Sphingobacteriaceae</taxon>
        <taxon>Pedobacter</taxon>
    </lineage>
</organism>
<dbReference type="SUPFAM" id="SSF55166">
    <property type="entry name" value="Hedgehog/DD-peptidase"/>
    <property type="match status" value="1"/>
</dbReference>
<sequence>MMEYSLKEKKNAGILFTFYDPFRSFQGFNSCSYSSSSITLIIDTIHKNYIIEKKTARGGVDIDYYYLDSRTFWDKKRFIKFNKKANSLMLIVENGLPRHLRPTWDDTTNKRILTLDRRLQNPAREFINTVEEELGIQLRIVQALRTIAEQNALYNQGRTTPGNIVTNARGGSSYHNYALAIDVVIVKEGRAVWSILPREVVQIGERLGFEWGGNWKGFKDYPHFQMTFGKSINDLKNGK</sequence>
<name>A0A1I0T7C6_9SPHI</name>
<keyword evidence="2" id="KW-0378">Hydrolase</keyword>
<dbReference type="STRING" id="332999.SAMN04488511_106281"/>
<evidence type="ECO:0000259" key="1">
    <source>
        <dbReference type="Pfam" id="PF13539"/>
    </source>
</evidence>
<keyword evidence="2" id="KW-0645">Protease</keyword>
<dbReference type="Pfam" id="PF13539">
    <property type="entry name" value="Peptidase_M15_4"/>
    <property type="match status" value="1"/>
</dbReference>
<dbReference type="Gene3D" id="3.30.1380.10">
    <property type="match status" value="1"/>
</dbReference>
<keyword evidence="3" id="KW-1185">Reference proteome</keyword>
<dbReference type="InterPro" id="IPR039561">
    <property type="entry name" value="Peptidase_M15C"/>
</dbReference>
<dbReference type="RefSeq" id="WP_208864371.1">
    <property type="nucleotide sequence ID" value="NZ_FOJM01000006.1"/>
</dbReference>